<evidence type="ECO:0000256" key="2">
    <source>
        <dbReference type="ARBA" id="ARBA00022741"/>
    </source>
</evidence>
<dbReference type="InterPro" id="IPR027417">
    <property type="entry name" value="P-loop_NTPase"/>
</dbReference>
<dbReference type="SUPFAM" id="SSF52980">
    <property type="entry name" value="Restriction endonuclease-like"/>
    <property type="match status" value="1"/>
</dbReference>
<dbReference type="EC" id="5.6.2.4" evidence="12"/>
<dbReference type="InterPro" id="IPR014017">
    <property type="entry name" value="DNA_helicase_UvrD-like_C"/>
</dbReference>
<keyword evidence="4 14" id="KW-0378">Hydrolase</keyword>
<keyword evidence="6" id="KW-0269">Exonuclease</keyword>
<dbReference type="GO" id="GO:0004386">
    <property type="term" value="F:helicase activity"/>
    <property type="evidence" value="ECO:0007669"/>
    <property type="project" value="UniProtKB-KW"/>
</dbReference>
<feature type="domain" description="UvrD-like helicase ATP-binding" evidence="15">
    <location>
        <begin position="15"/>
        <end position="392"/>
    </location>
</feature>
<comment type="catalytic activity">
    <reaction evidence="11">
        <text>Couples ATP hydrolysis with the unwinding of duplex DNA by translocating in the 3'-5' direction.</text>
        <dbReference type="EC" id="5.6.2.4"/>
    </reaction>
</comment>
<evidence type="ECO:0000256" key="9">
    <source>
        <dbReference type="ARBA" id="ARBA00023204"/>
    </source>
</evidence>
<reference evidence="17 18" key="1">
    <citation type="submission" date="2023-06" db="EMBL/GenBank/DDBJ databases">
        <title>Microbacterium sp. nov., isolated from a waste landfill.</title>
        <authorList>
            <person name="Wen W."/>
        </authorList>
    </citation>
    <scope>NUCLEOTIDE SEQUENCE [LARGE SCALE GENOMIC DNA]</scope>
    <source>
        <strain evidence="17 18">ASV49</strain>
    </source>
</reference>
<dbReference type="InterPro" id="IPR014016">
    <property type="entry name" value="UvrD-like_ATP-bd"/>
</dbReference>
<evidence type="ECO:0000256" key="6">
    <source>
        <dbReference type="ARBA" id="ARBA00022839"/>
    </source>
</evidence>
<dbReference type="Pfam" id="PF12705">
    <property type="entry name" value="PDDEXK_1"/>
    <property type="match status" value="1"/>
</dbReference>
<evidence type="ECO:0000256" key="7">
    <source>
        <dbReference type="ARBA" id="ARBA00022840"/>
    </source>
</evidence>
<keyword evidence="9" id="KW-0234">DNA repair</keyword>
<keyword evidence="18" id="KW-1185">Reference proteome</keyword>
<feature type="binding site" evidence="14">
    <location>
        <begin position="36"/>
        <end position="43"/>
    </location>
    <ligand>
        <name>ATP</name>
        <dbReference type="ChEBI" id="CHEBI:30616"/>
    </ligand>
</feature>
<feature type="domain" description="UvrD-like helicase C-terminal" evidence="16">
    <location>
        <begin position="393"/>
        <end position="728"/>
    </location>
</feature>
<accession>A0ABT7N2F8</accession>
<dbReference type="Gene3D" id="3.40.50.300">
    <property type="entry name" value="P-loop containing nucleotide triphosphate hydrolases"/>
    <property type="match status" value="3"/>
</dbReference>
<evidence type="ECO:0000259" key="15">
    <source>
        <dbReference type="PROSITE" id="PS51198"/>
    </source>
</evidence>
<keyword evidence="3" id="KW-0227">DNA damage</keyword>
<evidence type="ECO:0000259" key="16">
    <source>
        <dbReference type="PROSITE" id="PS51217"/>
    </source>
</evidence>
<dbReference type="PANTHER" id="PTHR11070">
    <property type="entry name" value="UVRD / RECB / PCRA DNA HELICASE FAMILY MEMBER"/>
    <property type="match status" value="1"/>
</dbReference>
<proteinExistence type="predicted"/>
<evidence type="ECO:0000256" key="5">
    <source>
        <dbReference type="ARBA" id="ARBA00022806"/>
    </source>
</evidence>
<evidence type="ECO:0000256" key="8">
    <source>
        <dbReference type="ARBA" id="ARBA00023125"/>
    </source>
</evidence>
<dbReference type="PANTHER" id="PTHR11070:SF55">
    <property type="entry name" value="DNA 3'-5' HELICASE"/>
    <property type="match status" value="1"/>
</dbReference>
<evidence type="ECO:0000256" key="10">
    <source>
        <dbReference type="ARBA" id="ARBA00023235"/>
    </source>
</evidence>
<comment type="caution">
    <text evidence="17">The sequence shown here is derived from an EMBL/GenBank/DDBJ whole genome shotgun (WGS) entry which is preliminary data.</text>
</comment>
<dbReference type="InterPro" id="IPR038726">
    <property type="entry name" value="PDDEXK_AddAB-type"/>
</dbReference>
<dbReference type="Gene3D" id="3.90.320.10">
    <property type="match status" value="1"/>
</dbReference>
<dbReference type="PROSITE" id="PS51198">
    <property type="entry name" value="UVRD_HELICASE_ATP_BIND"/>
    <property type="match status" value="1"/>
</dbReference>
<evidence type="ECO:0000256" key="12">
    <source>
        <dbReference type="ARBA" id="ARBA00034808"/>
    </source>
</evidence>
<evidence type="ECO:0000256" key="4">
    <source>
        <dbReference type="ARBA" id="ARBA00022801"/>
    </source>
</evidence>
<gene>
    <name evidence="17" type="ORF">QSV35_16225</name>
</gene>
<comment type="catalytic activity">
    <reaction evidence="13">
        <text>ATP + H2O = ADP + phosphate + H(+)</text>
        <dbReference type="Rhea" id="RHEA:13065"/>
        <dbReference type="ChEBI" id="CHEBI:15377"/>
        <dbReference type="ChEBI" id="CHEBI:15378"/>
        <dbReference type="ChEBI" id="CHEBI:30616"/>
        <dbReference type="ChEBI" id="CHEBI:43474"/>
        <dbReference type="ChEBI" id="CHEBI:456216"/>
        <dbReference type="EC" id="5.6.2.4"/>
    </reaction>
</comment>
<dbReference type="InterPro" id="IPR000212">
    <property type="entry name" value="DNA_helicase_UvrD/REP"/>
</dbReference>
<organism evidence="17 18">
    <name type="scientific">Microbacterium candidum</name>
    <dbReference type="NCBI Taxonomy" id="3041922"/>
    <lineage>
        <taxon>Bacteria</taxon>
        <taxon>Bacillati</taxon>
        <taxon>Actinomycetota</taxon>
        <taxon>Actinomycetes</taxon>
        <taxon>Micrococcales</taxon>
        <taxon>Microbacteriaceae</taxon>
        <taxon>Microbacterium</taxon>
    </lineage>
</organism>
<dbReference type="SUPFAM" id="SSF52540">
    <property type="entry name" value="P-loop containing nucleoside triphosphate hydrolases"/>
    <property type="match status" value="1"/>
</dbReference>
<dbReference type="Gene3D" id="1.10.486.10">
    <property type="entry name" value="PCRA, domain 4"/>
    <property type="match status" value="1"/>
</dbReference>
<dbReference type="InterPro" id="IPR011604">
    <property type="entry name" value="PDDEXK-like_dom_sf"/>
</dbReference>
<keyword evidence="10" id="KW-0413">Isomerase</keyword>
<dbReference type="InterPro" id="IPR011335">
    <property type="entry name" value="Restrct_endonuc-II-like"/>
</dbReference>
<protein>
    <recommendedName>
        <fullName evidence="12">DNA 3'-5' helicase</fullName>
        <ecNumber evidence="12">5.6.2.4</ecNumber>
    </recommendedName>
</protein>
<name>A0ABT7N2F8_9MICO</name>
<evidence type="ECO:0000256" key="1">
    <source>
        <dbReference type="ARBA" id="ARBA00022722"/>
    </source>
</evidence>
<dbReference type="Pfam" id="PF00580">
    <property type="entry name" value="UvrD-helicase"/>
    <property type="match status" value="1"/>
</dbReference>
<keyword evidence="1" id="KW-0540">Nuclease</keyword>
<evidence type="ECO:0000313" key="18">
    <source>
        <dbReference type="Proteomes" id="UP001235064"/>
    </source>
</evidence>
<keyword evidence="7 14" id="KW-0067">ATP-binding</keyword>
<dbReference type="GO" id="GO:0016787">
    <property type="term" value="F:hydrolase activity"/>
    <property type="evidence" value="ECO:0007669"/>
    <property type="project" value="UniProtKB-KW"/>
</dbReference>
<dbReference type="Pfam" id="PF13361">
    <property type="entry name" value="UvrD_C"/>
    <property type="match status" value="2"/>
</dbReference>
<evidence type="ECO:0000256" key="13">
    <source>
        <dbReference type="ARBA" id="ARBA00048988"/>
    </source>
</evidence>
<keyword evidence="8" id="KW-0238">DNA-binding</keyword>
<dbReference type="CDD" id="cd17932">
    <property type="entry name" value="DEXQc_UvrD"/>
    <property type="match status" value="1"/>
</dbReference>
<dbReference type="PROSITE" id="PS51217">
    <property type="entry name" value="UVRD_HELICASE_CTER"/>
    <property type="match status" value="1"/>
</dbReference>
<evidence type="ECO:0000313" key="17">
    <source>
        <dbReference type="EMBL" id="MDL9980888.1"/>
    </source>
</evidence>
<evidence type="ECO:0000256" key="14">
    <source>
        <dbReference type="PROSITE-ProRule" id="PRU00560"/>
    </source>
</evidence>
<dbReference type="EMBL" id="JASXSZ010000005">
    <property type="protein sequence ID" value="MDL9980888.1"/>
    <property type="molecule type" value="Genomic_DNA"/>
</dbReference>
<dbReference type="Proteomes" id="UP001235064">
    <property type="component" value="Unassembled WGS sequence"/>
</dbReference>
<keyword evidence="5 14" id="KW-0347">Helicase</keyword>
<evidence type="ECO:0000256" key="11">
    <source>
        <dbReference type="ARBA" id="ARBA00034617"/>
    </source>
</evidence>
<dbReference type="RefSeq" id="WP_419956862.1">
    <property type="nucleotide sequence ID" value="NZ_JASXSZ010000005.1"/>
</dbReference>
<evidence type="ECO:0000256" key="3">
    <source>
        <dbReference type="ARBA" id="ARBA00022763"/>
    </source>
</evidence>
<keyword evidence="2 14" id="KW-0547">Nucleotide-binding</keyword>
<sequence>MSVTAEGIAAALGLPSPTPEQRAVIEAPPVPALVVAGAGSGKTETMSGRVVWLIANEHVRRDEILGLTFTRKAAGELAERIDHRLASIDEYARRGLLPHIDALAESGELARFWAGAGDAAPRVRRAALGTFLDAAAAGLGATAPPTAAEDGLLRPRVATYNSFADAIVREHGARIGRDPDAALMSQSASWLLARRVVIASPDERLSQRGEGFSTVVDAVSRLAGEALDNRADLDAVDAFADGWARKVAPFVNPDLQNPGDLEKFHASMTGLPVLTGLVRDYAQRKTVEETLDFADQVAGALDIVEQAPAVAAELRAQYRVVLLDEYQDTSVIQTRLLAEIFHDGAVMAVGDPNQSIYGWRGASADNLAAFADVFAREAECENHGLMVSWRNDVDILTAANALVQGVVHGPVPVGALQPRPGAAGGRVLCRFETTIDDEADAVARWFVEVRTEHAARQARAARANAEQGLPPVEGKAHSGAVLFRAKRHMNAFADALARHGVPHRILGLGGLLSTPEVVDVVAALRVVHDPSQGSSLIRVLSGPRFAVGVADLAALQELADTLSRRDGSLQPLEPELAARVRGSAGIDEQLSIIDALEFVRTTRDEYRFLDDFTEEGRARLREAGEMFARLRRAAAQPVPDLIRLIEVELRLDVELAANETRGAARVASAQLRAFLDEVRGFLAGDEQGTVSSLLAWLDHAEDTDELMPRTEPPQPGVVQLLTIHGSKGLEWDAVAVVRLVGEELPKSPQTTLGWLGFGTLPYAFRGDRGALPAFVWDPEVQGTAKALREAIAAFKAGSKAYQEQEERRLAYVAVTRARTDLLLTGSAWGGQTRSRPPSPYLAQMLDALGMDPIPEVDPGDNPYLERGGQILSWPLDPLGARSEVVHAAADAVFRSIDAGDAAPDDELVRLLAERDARAAVSDAAAPTRIPASRFKDYVTAFDQTVRAVARPVPERPYRQTRLGTLFHAWVEQRSERAGVGPSPDDGLWELDVEQPDTETSASDAAELERLQAVFEASEWGPLAPLEVEAEIDFAFAESGAGAHIVVCKLDAVYRRGDRIEIVDWKTGKPPMSAAEREDRMLQLALYRVAYHKRHGVPLEQIDVALYYVGDDLVLRGDRVYSESELAQRWSAAREARSASA</sequence>